<name>A0A6C0AUT6_9ZZZZ</name>
<proteinExistence type="predicted"/>
<evidence type="ECO:0000313" key="1">
    <source>
        <dbReference type="EMBL" id="QHS83562.1"/>
    </source>
</evidence>
<sequence length="250" mass="29603">MNIVVFLRGHERNTFNNERLRQFINTLRKSLKTSVHVHIHTWEKTEARLSWRNLNIISRTITKSEIENYFDTDITCNIESEDDVKIHGNTLGKIGAIPIICWKRMWYGQYSGIKQILSKFNEDTTLILNMRIDFFSCNTTHKYKITEDHLINMLKKTIETPEKITFIHNTGEYDGIDNVFASNLNIMYNLIRHFHFNLDDISSKYNYLMFHENMVYYESEILCGNTINIDPFVYYGRLLSNQIINHFAGI</sequence>
<organism evidence="1">
    <name type="scientific">viral metagenome</name>
    <dbReference type="NCBI Taxonomy" id="1070528"/>
    <lineage>
        <taxon>unclassified sequences</taxon>
        <taxon>metagenomes</taxon>
        <taxon>organismal metagenomes</taxon>
    </lineage>
</organism>
<reference evidence="1" key="1">
    <citation type="journal article" date="2020" name="Nature">
        <title>Giant virus diversity and host interactions through global metagenomics.</title>
        <authorList>
            <person name="Schulz F."/>
            <person name="Roux S."/>
            <person name="Paez-Espino D."/>
            <person name="Jungbluth S."/>
            <person name="Walsh D.A."/>
            <person name="Denef V.J."/>
            <person name="McMahon K.D."/>
            <person name="Konstantinidis K.T."/>
            <person name="Eloe-Fadrosh E.A."/>
            <person name="Kyrpides N.C."/>
            <person name="Woyke T."/>
        </authorList>
    </citation>
    <scope>NUCLEOTIDE SEQUENCE</scope>
    <source>
        <strain evidence="1">GVMAG-S-ERX555961-36</strain>
    </source>
</reference>
<accession>A0A6C0AUT6</accession>
<dbReference type="EMBL" id="MN738760">
    <property type="protein sequence ID" value="QHS83562.1"/>
    <property type="molecule type" value="Genomic_DNA"/>
</dbReference>
<protein>
    <submittedName>
        <fullName evidence="1">Uncharacterized protein</fullName>
    </submittedName>
</protein>
<dbReference type="AlphaFoldDB" id="A0A6C0AUT6"/>